<gene>
    <name evidence="11" type="primary">hisA</name>
    <name evidence="13" type="ORF">IC006_1315</name>
    <name evidence="14" type="ORF">IC007_1290</name>
</gene>
<keyword evidence="10 11" id="KW-0413">Isomerase</keyword>
<dbReference type="GO" id="GO:0000105">
    <property type="term" value="P:L-histidine biosynthetic process"/>
    <property type="evidence" value="ECO:0007669"/>
    <property type="project" value="UniProtKB-UniRule"/>
</dbReference>
<dbReference type="SUPFAM" id="SSF51366">
    <property type="entry name" value="Ribulose-phoshate binding barrel"/>
    <property type="match status" value="1"/>
</dbReference>
<comment type="subcellular location">
    <subcellularLocation>
        <location evidence="2 11">Cytoplasm</location>
    </subcellularLocation>
</comment>
<evidence type="ECO:0000256" key="2">
    <source>
        <dbReference type="ARBA" id="ARBA00004496"/>
    </source>
</evidence>
<evidence type="ECO:0000256" key="7">
    <source>
        <dbReference type="ARBA" id="ARBA00022490"/>
    </source>
</evidence>
<dbReference type="InterPro" id="IPR011060">
    <property type="entry name" value="RibuloseP-bd_barrel"/>
</dbReference>
<reference evidence="16" key="1">
    <citation type="submission" date="2018-09" db="EMBL/GenBank/DDBJ databases">
        <title>Complete Genome Sequencing of Sulfolobus sp. JCM 16834.</title>
        <authorList>
            <person name="Kato S."/>
            <person name="Itoh T."/>
            <person name="Ohkuma M."/>
        </authorList>
    </citation>
    <scope>NUCLEOTIDE SEQUENCE [LARGE SCALE GENOMIC DNA]</scope>
    <source>
        <strain evidence="16">IC-007</strain>
    </source>
</reference>
<dbReference type="CDD" id="cd04732">
    <property type="entry name" value="HisA"/>
    <property type="match status" value="1"/>
</dbReference>
<evidence type="ECO:0000256" key="9">
    <source>
        <dbReference type="ARBA" id="ARBA00023102"/>
    </source>
</evidence>
<dbReference type="GO" id="GO:0003949">
    <property type="term" value="F:1-(5-phosphoribosyl)-5-[(5-phosphoribosylamino)methylideneamino]imidazole-4-carboxamide isomerase activity"/>
    <property type="evidence" value="ECO:0007669"/>
    <property type="project" value="UniProtKB-UniRule"/>
</dbReference>
<evidence type="ECO:0000256" key="5">
    <source>
        <dbReference type="ARBA" id="ARBA00012550"/>
    </source>
</evidence>
<dbReference type="Gene3D" id="3.20.20.70">
    <property type="entry name" value="Aldolase class I"/>
    <property type="match status" value="1"/>
</dbReference>
<dbReference type="STRING" id="1294262.GCA_001316085_01286"/>
<accession>A0A510E2Q0</accession>
<dbReference type="Proteomes" id="UP000322983">
    <property type="component" value="Chromosome"/>
</dbReference>
<dbReference type="GeneID" id="41717633"/>
<dbReference type="GO" id="GO:0005737">
    <property type="term" value="C:cytoplasm"/>
    <property type="evidence" value="ECO:0007669"/>
    <property type="project" value="UniProtKB-SubCell"/>
</dbReference>
<evidence type="ECO:0000313" key="15">
    <source>
        <dbReference type="Proteomes" id="UP000322983"/>
    </source>
</evidence>
<dbReference type="PANTHER" id="PTHR43090:SF2">
    <property type="entry name" value="1-(5-PHOSPHORIBOSYL)-5-[(5-PHOSPHORIBOSYLAMINO)METHYLIDENEAMINO] IMIDAZOLE-4-CARBOXAMIDE ISOMERASE"/>
    <property type="match status" value="1"/>
</dbReference>
<evidence type="ECO:0000256" key="10">
    <source>
        <dbReference type="ARBA" id="ARBA00023235"/>
    </source>
</evidence>
<comment type="catalytic activity">
    <reaction evidence="1 11">
        <text>1-(5-phospho-beta-D-ribosyl)-5-[(5-phospho-beta-D-ribosylamino)methylideneamino]imidazole-4-carboxamide = 5-[(5-phospho-1-deoxy-D-ribulos-1-ylimino)methylamino]-1-(5-phospho-beta-D-ribosyl)imidazole-4-carboxamide</text>
        <dbReference type="Rhea" id="RHEA:15469"/>
        <dbReference type="ChEBI" id="CHEBI:58435"/>
        <dbReference type="ChEBI" id="CHEBI:58525"/>
        <dbReference type="EC" id="5.3.1.16"/>
    </reaction>
</comment>
<dbReference type="AlphaFoldDB" id="A0A510DV18"/>
<proteinExistence type="inferred from homology"/>
<dbReference type="Pfam" id="PF00977">
    <property type="entry name" value="His_biosynth"/>
    <property type="match status" value="1"/>
</dbReference>
<evidence type="ECO:0000256" key="3">
    <source>
        <dbReference type="ARBA" id="ARBA00005133"/>
    </source>
</evidence>
<evidence type="ECO:0000256" key="12">
    <source>
        <dbReference type="RuleBase" id="RU003657"/>
    </source>
</evidence>
<reference evidence="13 15" key="2">
    <citation type="journal article" date="2020" name="Int. J. Syst. Evol. Microbiol.">
        <title>Sulfuracidifex tepidarius gen. nov., sp. nov. and transfer of Sulfolobus metallicus Huber and Stetter 1992 to the genus Sulfuracidifex as Sulfuracidifex metallicus comb. nov.</title>
        <authorList>
            <person name="Itoh T."/>
            <person name="Miura T."/>
            <person name="Sakai H.D."/>
            <person name="Kato S."/>
            <person name="Ohkuma M."/>
            <person name="Takashina T."/>
        </authorList>
    </citation>
    <scope>NUCLEOTIDE SEQUENCE [LARGE SCALE GENOMIC DNA]</scope>
    <source>
        <strain evidence="13 15">IC-006</strain>
        <strain evidence="14">IC-007</strain>
    </source>
</reference>
<evidence type="ECO:0000256" key="11">
    <source>
        <dbReference type="HAMAP-Rule" id="MF_01014"/>
    </source>
</evidence>
<name>A0A510DV18_9CREN</name>
<evidence type="ECO:0000313" key="16">
    <source>
        <dbReference type="Proteomes" id="UP000325030"/>
    </source>
</evidence>
<keyword evidence="8 11" id="KW-0028">Amino-acid biosynthesis</keyword>
<dbReference type="EMBL" id="AP018930">
    <property type="protein sequence ID" value="BBG26769.1"/>
    <property type="molecule type" value="Genomic_DNA"/>
</dbReference>
<dbReference type="HAMAP" id="MF_01014">
    <property type="entry name" value="HisA"/>
    <property type="match status" value="1"/>
</dbReference>
<dbReference type="InterPro" id="IPR013785">
    <property type="entry name" value="Aldolase_TIM"/>
</dbReference>
<sequence>MKVIPSIDISEGKAVKRIRGKSGSGIEVGDPFEVAEQIFSMGYDSVHVVDLDGAEGKGRNLSVIKRICEIGFSSIQVGGGIRDIESASSIIKAGASSIVMSTLPFQDENKFLEIKRNIGDEKILVSLDYNSEGNIMVRGWSTAVNVSLVEAIERSNRWNLRGVIFTYVENEGTKKGIDVNLGRYTHLVKGIKEYAGGISTMEDLKTLKGARIDYAIVGMAFYTNSLKGVIDV</sequence>
<evidence type="ECO:0000313" key="14">
    <source>
        <dbReference type="EMBL" id="BBG26769.1"/>
    </source>
</evidence>
<dbReference type="EMBL" id="AP018929">
    <property type="protein sequence ID" value="BBG24014.1"/>
    <property type="molecule type" value="Genomic_DNA"/>
</dbReference>
<keyword evidence="7 11" id="KW-0963">Cytoplasm</keyword>
<evidence type="ECO:0000256" key="1">
    <source>
        <dbReference type="ARBA" id="ARBA00000901"/>
    </source>
</evidence>
<keyword evidence="15" id="KW-1185">Reference proteome</keyword>
<feature type="active site" description="Proton acceptor" evidence="11">
    <location>
        <position position="8"/>
    </location>
</feature>
<evidence type="ECO:0000256" key="4">
    <source>
        <dbReference type="ARBA" id="ARBA00009667"/>
    </source>
</evidence>
<dbReference type="KEGG" id="step:IC006_1315"/>
<keyword evidence="9 11" id="KW-0368">Histidine biosynthesis</keyword>
<accession>A0A510DV18</accession>
<evidence type="ECO:0000256" key="8">
    <source>
        <dbReference type="ARBA" id="ARBA00022605"/>
    </source>
</evidence>
<dbReference type="RefSeq" id="WP_054845658.1">
    <property type="nucleotide sequence ID" value="NZ_AP018929.1"/>
</dbReference>
<dbReference type="Proteomes" id="UP000325030">
    <property type="component" value="Chromosome"/>
</dbReference>
<feature type="active site" description="Proton donor" evidence="11">
    <location>
        <position position="128"/>
    </location>
</feature>
<dbReference type="OrthoDB" id="52866at2157"/>
<dbReference type="InterPro" id="IPR044524">
    <property type="entry name" value="Isoase_HisA-like"/>
</dbReference>
<evidence type="ECO:0000256" key="6">
    <source>
        <dbReference type="ARBA" id="ARBA00018464"/>
    </source>
</evidence>
<protein>
    <recommendedName>
        <fullName evidence="6 11">1-(5-phosphoribosyl)-5-[(5-phosphoribosylamino)methylideneamino] imidazole-4-carboxamide isomerase</fullName>
        <ecNumber evidence="5 11">5.3.1.16</ecNumber>
    </recommendedName>
    <alternativeName>
        <fullName evidence="11">Phosphoribosylformimino-5-aminoimidazole carboxamide ribotide isomerase</fullName>
    </alternativeName>
</protein>
<dbReference type="InterPro" id="IPR006062">
    <property type="entry name" value="His_biosynth"/>
</dbReference>
<dbReference type="UniPathway" id="UPA00031">
    <property type="reaction ID" value="UER00009"/>
</dbReference>
<comment type="similarity">
    <text evidence="4 11 12">Belongs to the HisA/HisF family.</text>
</comment>
<organism evidence="13 15">
    <name type="scientific">Sulfuracidifex tepidarius</name>
    <dbReference type="NCBI Taxonomy" id="1294262"/>
    <lineage>
        <taxon>Archaea</taxon>
        <taxon>Thermoproteota</taxon>
        <taxon>Thermoprotei</taxon>
        <taxon>Sulfolobales</taxon>
        <taxon>Sulfolobaceae</taxon>
        <taxon>Sulfuracidifex</taxon>
    </lineage>
</organism>
<dbReference type="EC" id="5.3.1.16" evidence="5 11"/>
<dbReference type="GO" id="GO:0000162">
    <property type="term" value="P:L-tryptophan biosynthetic process"/>
    <property type="evidence" value="ECO:0007669"/>
    <property type="project" value="TreeGrafter"/>
</dbReference>
<dbReference type="InterPro" id="IPR023016">
    <property type="entry name" value="HisA/PriA"/>
</dbReference>
<dbReference type="NCBIfam" id="NF010113">
    <property type="entry name" value="PRK13586.1"/>
    <property type="match status" value="1"/>
</dbReference>
<comment type="pathway">
    <text evidence="3 11">Amino-acid biosynthesis; L-histidine biosynthesis; L-histidine from 5-phospho-alpha-D-ribose 1-diphosphate: step 4/9.</text>
</comment>
<evidence type="ECO:0000313" key="13">
    <source>
        <dbReference type="EMBL" id="BBG24014.1"/>
    </source>
</evidence>
<dbReference type="PANTHER" id="PTHR43090">
    <property type="entry name" value="1-(5-PHOSPHORIBOSYL)-5-[(5-PHOSPHORIBOSYLAMINO)METHYLIDENEAMINO] IMIDAZOLE-4-CARBOXAMIDE ISOMERASE"/>
    <property type="match status" value="1"/>
</dbReference>